<gene>
    <name evidence="2" type="ORF">Sangu_3159300</name>
</gene>
<protein>
    <submittedName>
        <fullName evidence="2">Uncharacterized protein</fullName>
    </submittedName>
</protein>
<feature type="region of interest" description="Disordered" evidence="1">
    <location>
        <begin position="1"/>
        <end position="51"/>
    </location>
</feature>
<sequence length="78" mass="8402">MVNLPGRLDSANGVSPEMAPFNRNPADFPALNSVNSSESLPESTPSKTQPFHNAKSFSEIVGSHLPNRGNNCKFFLAD</sequence>
<reference evidence="2" key="1">
    <citation type="submission" date="2020-06" db="EMBL/GenBank/DDBJ databases">
        <authorList>
            <person name="Li T."/>
            <person name="Hu X."/>
            <person name="Zhang T."/>
            <person name="Song X."/>
            <person name="Zhang H."/>
            <person name="Dai N."/>
            <person name="Sheng W."/>
            <person name="Hou X."/>
            <person name="Wei L."/>
        </authorList>
    </citation>
    <scope>NUCLEOTIDE SEQUENCE</scope>
    <source>
        <strain evidence="2">G01</strain>
        <tissue evidence="2">Leaf</tissue>
    </source>
</reference>
<proteinExistence type="predicted"/>
<evidence type="ECO:0000313" key="2">
    <source>
        <dbReference type="EMBL" id="KAL0298135.1"/>
    </source>
</evidence>
<evidence type="ECO:0000256" key="1">
    <source>
        <dbReference type="SAM" id="MobiDB-lite"/>
    </source>
</evidence>
<dbReference type="EMBL" id="JACGWK010000486">
    <property type="protein sequence ID" value="KAL0298135.1"/>
    <property type="molecule type" value="Genomic_DNA"/>
</dbReference>
<dbReference type="AlphaFoldDB" id="A0AAW2JWS3"/>
<reference evidence="2" key="2">
    <citation type="journal article" date="2024" name="Plant">
        <title>Genomic evolution and insights into agronomic trait innovations of Sesamum species.</title>
        <authorList>
            <person name="Miao H."/>
            <person name="Wang L."/>
            <person name="Qu L."/>
            <person name="Liu H."/>
            <person name="Sun Y."/>
            <person name="Le M."/>
            <person name="Wang Q."/>
            <person name="Wei S."/>
            <person name="Zheng Y."/>
            <person name="Lin W."/>
            <person name="Duan Y."/>
            <person name="Cao H."/>
            <person name="Xiong S."/>
            <person name="Wang X."/>
            <person name="Wei L."/>
            <person name="Li C."/>
            <person name="Ma Q."/>
            <person name="Ju M."/>
            <person name="Zhao R."/>
            <person name="Li G."/>
            <person name="Mu C."/>
            <person name="Tian Q."/>
            <person name="Mei H."/>
            <person name="Zhang T."/>
            <person name="Gao T."/>
            <person name="Zhang H."/>
        </authorList>
    </citation>
    <scope>NUCLEOTIDE SEQUENCE</scope>
    <source>
        <strain evidence="2">G01</strain>
    </source>
</reference>
<accession>A0AAW2JWS3</accession>
<organism evidence="2">
    <name type="scientific">Sesamum angustifolium</name>
    <dbReference type="NCBI Taxonomy" id="2727405"/>
    <lineage>
        <taxon>Eukaryota</taxon>
        <taxon>Viridiplantae</taxon>
        <taxon>Streptophyta</taxon>
        <taxon>Embryophyta</taxon>
        <taxon>Tracheophyta</taxon>
        <taxon>Spermatophyta</taxon>
        <taxon>Magnoliopsida</taxon>
        <taxon>eudicotyledons</taxon>
        <taxon>Gunneridae</taxon>
        <taxon>Pentapetalae</taxon>
        <taxon>asterids</taxon>
        <taxon>lamiids</taxon>
        <taxon>Lamiales</taxon>
        <taxon>Pedaliaceae</taxon>
        <taxon>Sesamum</taxon>
    </lineage>
</organism>
<feature type="compositionally biased region" description="Polar residues" evidence="1">
    <location>
        <begin position="32"/>
        <end position="51"/>
    </location>
</feature>
<comment type="caution">
    <text evidence="2">The sequence shown here is derived from an EMBL/GenBank/DDBJ whole genome shotgun (WGS) entry which is preliminary data.</text>
</comment>
<name>A0AAW2JWS3_9LAMI</name>